<evidence type="ECO:0000313" key="3">
    <source>
        <dbReference type="Proteomes" id="UP000051096"/>
    </source>
</evidence>
<accession>A0A0S8G8M2</accession>
<evidence type="ECO:0008006" key="4">
    <source>
        <dbReference type="Google" id="ProtNLM"/>
    </source>
</evidence>
<sequence length="244" mass="27245">MDEQKRRKTITIWFVLFLTISCTPVVISPHAQNEMVVPYNRLGEVQEVGVTSAANAWLHEDEPGTTYLRTYPAASFSIFHNAYYGWGKFGGIGGIEIIGFPSRWLYSGASGSVIAFRPYTGVQYDTDNFTIRLNLAPLTYTVGIGDGEWAAGGDLNEFAFYQLSAMVHNTYSAPFNFWLGARHAPAALGPIAGCEYIFSEKAFFRIESSVLFKPPFSIVLEQETLDRMEGVVFYSTCGVFYQVR</sequence>
<keyword evidence="1" id="KW-0472">Membrane</keyword>
<keyword evidence="1" id="KW-1133">Transmembrane helix</keyword>
<comment type="caution">
    <text evidence="2">The sequence shown here is derived from an EMBL/GenBank/DDBJ whole genome shotgun (WGS) entry which is preliminary data.</text>
</comment>
<dbReference type="PROSITE" id="PS51257">
    <property type="entry name" value="PROKAR_LIPOPROTEIN"/>
    <property type="match status" value="1"/>
</dbReference>
<keyword evidence="1" id="KW-0812">Transmembrane</keyword>
<dbReference type="Proteomes" id="UP000051096">
    <property type="component" value="Unassembled WGS sequence"/>
</dbReference>
<feature type="transmembrane region" description="Helical" evidence="1">
    <location>
        <begin position="12"/>
        <end position="31"/>
    </location>
</feature>
<gene>
    <name evidence="2" type="ORF">AMJ87_10540</name>
</gene>
<dbReference type="EMBL" id="LJUO01000127">
    <property type="protein sequence ID" value="KPK69416.1"/>
    <property type="molecule type" value="Genomic_DNA"/>
</dbReference>
<protein>
    <recommendedName>
        <fullName evidence="4">Outer membrane protein beta-barrel domain-containing protein</fullName>
    </recommendedName>
</protein>
<evidence type="ECO:0000313" key="2">
    <source>
        <dbReference type="EMBL" id="KPK69416.1"/>
    </source>
</evidence>
<name>A0A0S8G8M2_UNCW3</name>
<dbReference type="AlphaFoldDB" id="A0A0S8G8M2"/>
<evidence type="ECO:0000256" key="1">
    <source>
        <dbReference type="SAM" id="Phobius"/>
    </source>
</evidence>
<proteinExistence type="predicted"/>
<organism evidence="2 3">
    <name type="scientific">candidate division WOR_3 bacterium SM23_60</name>
    <dbReference type="NCBI Taxonomy" id="1703780"/>
    <lineage>
        <taxon>Bacteria</taxon>
        <taxon>Bacteria division WOR-3</taxon>
    </lineage>
</organism>
<reference evidence="2 3" key="1">
    <citation type="journal article" date="2015" name="Microbiome">
        <title>Genomic resolution of linkages in carbon, nitrogen, and sulfur cycling among widespread estuary sediment bacteria.</title>
        <authorList>
            <person name="Baker B.J."/>
            <person name="Lazar C.S."/>
            <person name="Teske A.P."/>
            <person name="Dick G.J."/>
        </authorList>
    </citation>
    <scope>NUCLEOTIDE SEQUENCE [LARGE SCALE GENOMIC DNA]</scope>
    <source>
        <strain evidence="2">SM23_60</strain>
    </source>
</reference>